<dbReference type="Gene3D" id="1.20.1260.60">
    <property type="entry name" value="Vacuolar protein sorting-associated protein Ist1"/>
    <property type="match status" value="1"/>
</dbReference>
<dbReference type="Proteomes" id="UP001362899">
    <property type="component" value="Unassembled WGS sequence"/>
</dbReference>
<comment type="similarity">
    <text evidence="1">Belongs to the IST1 family.</text>
</comment>
<sequence length="247" mass="27797">MNNNGSQYTSRLKALLKLAINRLKLLQQKKTAINKQNRRNLSQLLEAGKIEACRIRIENLWQEDVNVELLEILELYCELILARSSRIVDQEIRDQRVEEAVHVLLYAAQYVDVKELANLRPLMSHMVTKEYVEYAIENTNGIPDKIIQKIHVDVPSAELVDSYMLEICKAYEISVPGIYEAPERNDEVNSVATDKSGDVVTPNDANESAQPPTAGLPSTPSQPPSTSKPADPNSTEDLWARFAALKK</sequence>
<reference evidence="3 4" key="1">
    <citation type="journal article" date="2023" name="Elife">
        <title>Identification of key yeast species and microbe-microbe interactions impacting larval growth of Drosophila in the wild.</title>
        <authorList>
            <person name="Mure A."/>
            <person name="Sugiura Y."/>
            <person name="Maeda R."/>
            <person name="Honda K."/>
            <person name="Sakurai N."/>
            <person name="Takahashi Y."/>
            <person name="Watada M."/>
            <person name="Katoh T."/>
            <person name="Gotoh A."/>
            <person name="Gotoh Y."/>
            <person name="Taniguchi I."/>
            <person name="Nakamura K."/>
            <person name="Hayashi T."/>
            <person name="Katayama T."/>
            <person name="Uemura T."/>
            <person name="Hattori Y."/>
        </authorList>
    </citation>
    <scope>NUCLEOTIDE SEQUENCE [LARGE SCALE GENOMIC DNA]</scope>
    <source>
        <strain evidence="3 4">SB-73</strain>
    </source>
</reference>
<dbReference type="PANTHER" id="PTHR12161">
    <property type="entry name" value="IST1 FAMILY MEMBER"/>
    <property type="match status" value="1"/>
</dbReference>
<gene>
    <name evidence="3" type="ORF">DASB73_001430</name>
</gene>
<comment type="caution">
    <text evidence="3">The sequence shown here is derived from an EMBL/GenBank/DDBJ whole genome shotgun (WGS) entry which is preliminary data.</text>
</comment>
<dbReference type="FunFam" id="1.20.1260.60:FF:000002">
    <property type="entry name" value="Vacuolar protein sorting-associated protein IST1"/>
    <property type="match status" value="1"/>
</dbReference>
<dbReference type="EMBL" id="BTGC01000001">
    <property type="protein sequence ID" value="GMM49185.1"/>
    <property type="molecule type" value="Genomic_DNA"/>
</dbReference>
<keyword evidence="4" id="KW-1185">Reference proteome</keyword>
<dbReference type="AlphaFoldDB" id="A0AAV5RCZ4"/>
<name>A0AAV5RCZ4_STABA</name>
<dbReference type="GO" id="GO:0015031">
    <property type="term" value="P:protein transport"/>
    <property type="evidence" value="ECO:0007669"/>
    <property type="project" value="InterPro"/>
</dbReference>
<proteinExistence type="inferred from homology"/>
<dbReference type="PANTHER" id="PTHR12161:SF5">
    <property type="entry name" value="IST1 HOMOLOG"/>
    <property type="match status" value="1"/>
</dbReference>
<evidence type="ECO:0000313" key="4">
    <source>
        <dbReference type="Proteomes" id="UP001362899"/>
    </source>
</evidence>
<dbReference type="Pfam" id="PF03398">
    <property type="entry name" value="Ist1"/>
    <property type="match status" value="1"/>
</dbReference>
<feature type="region of interest" description="Disordered" evidence="2">
    <location>
        <begin position="193"/>
        <end position="237"/>
    </location>
</feature>
<dbReference type="InterPro" id="IPR005061">
    <property type="entry name" value="Ist1"/>
</dbReference>
<evidence type="ECO:0000313" key="3">
    <source>
        <dbReference type="EMBL" id="GMM49185.1"/>
    </source>
</evidence>
<organism evidence="3 4">
    <name type="scientific">Starmerella bacillaris</name>
    <name type="common">Yeast</name>
    <name type="synonym">Candida zemplinina</name>
    <dbReference type="NCBI Taxonomy" id="1247836"/>
    <lineage>
        <taxon>Eukaryota</taxon>
        <taxon>Fungi</taxon>
        <taxon>Dikarya</taxon>
        <taxon>Ascomycota</taxon>
        <taxon>Saccharomycotina</taxon>
        <taxon>Dipodascomycetes</taxon>
        <taxon>Dipodascales</taxon>
        <taxon>Trichomonascaceae</taxon>
        <taxon>Starmerella</taxon>
    </lineage>
</organism>
<accession>A0AAV5RCZ4</accession>
<dbReference type="InterPro" id="IPR042277">
    <property type="entry name" value="IST1-like"/>
</dbReference>
<evidence type="ECO:0000256" key="2">
    <source>
        <dbReference type="SAM" id="MobiDB-lite"/>
    </source>
</evidence>
<protein>
    <submittedName>
        <fullName evidence="3">Ist1 protein</fullName>
    </submittedName>
</protein>
<evidence type="ECO:0000256" key="1">
    <source>
        <dbReference type="ARBA" id="ARBA00005536"/>
    </source>
</evidence>